<dbReference type="AlphaFoldDB" id="A0A5A7SCY3"/>
<dbReference type="OrthoDB" id="3173471at2"/>
<organism evidence="2 3">
    <name type="scientific">Antrihabitans cavernicola</name>
    <dbReference type="NCBI Taxonomy" id="2495913"/>
    <lineage>
        <taxon>Bacteria</taxon>
        <taxon>Bacillati</taxon>
        <taxon>Actinomycetota</taxon>
        <taxon>Actinomycetes</taxon>
        <taxon>Mycobacteriales</taxon>
        <taxon>Nocardiaceae</taxon>
        <taxon>Antrihabitans</taxon>
    </lineage>
</organism>
<proteinExistence type="predicted"/>
<reference evidence="2 3" key="1">
    <citation type="submission" date="2019-07" db="EMBL/GenBank/DDBJ databases">
        <title>Rhodococcus cavernicolus sp. nov., isolated from a cave.</title>
        <authorList>
            <person name="Lee S.D."/>
        </authorList>
    </citation>
    <scope>NUCLEOTIDE SEQUENCE [LARGE SCALE GENOMIC DNA]</scope>
    <source>
        <strain evidence="2 3">C1-24</strain>
    </source>
</reference>
<evidence type="ECO:0000313" key="2">
    <source>
        <dbReference type="EMBL" id="KAA0023766.1"/>
    </source>
</evidence>
<dbReference type="Proteomes" id="UP000322244">
    <property type="component" value="Unassembled WGS sequence"/>
</dbReference>
<evidence type="ECO:0000313" key="3">
    <source>
        <dbReference type="Proteomes" id="UP000322244"/>
    </source>
</evidence>
<keyword evidence="3" id="KW-1185">Reference proteome</keyword>
<dbReference type="InterPro" id="IPR011335">
    <property type="entry name" value="Restrct_endonuc-II-like"/>
</dbReference>
<dbReference type="SUPFAM" id="SSF52980">
    <property type="entry name" value="Restriction endonuclease-like"/>
    <property type="match status" value="1"/>
</dbReference>
<dbReference type="Pfam" id="PF04480">
    <property type="entry name" value="DUF559"/>
    <property type="match status" value="1"/>
</dbReference>
<comment type="caution">
    <text evidence="2">The sequence shown here is derived from an EMBL/GenBank/DDBJ whole genome shotgun (WGS) entry which is preliminary data.</text>
</comment>
<gene>
    <name evidence="2" type="ORF">FOY51_03935</name>
</gene>
<dbReference type="RefSeq" id="WP_149428925.1">
    <property type="nucleotide sequence ID" value="NZ_VLNY01000002.1"/>
</dbReference>
<dbReference type="InterPro" id="IPR007569">
    <property type="entry name" value="DUF559"/>
</dbReference>
<accession>A0A5A7SCY3</accession>
<feature type="domain" description="DUF559" evidence="1">
    <location>
        <begin position="222"/>
        <end position="274"/>
    </location>
</feature>
<protein>
    <submittedName>
        <fullName evidence="2">DUF559 domain-containing protein</fullName>
    </submittedName>
</protein>
<dbReference type="Gene3D" id="3.40.960.10">
    <property type="entry name" value="VSR Endonuclease"/>
    <property type="match status" value="1"/>
</dbReference>
<name>A0A5A7SCY3_9NOCA</name>
<sequence length="288" mass="32232">MGEFDRPFLGSAATADGELSVRQLRMDFYRIHRDVYVRKGVELDARARAYAAALWALDDGILAGLSAAAMHGSKWIDADSPAELFRTGSRRSAAGIRVHADSLESDEFEPICGLLASTPARTAFDLGRRRPFDTAVARLDALCRATDLKVSEVGQLADRHRGARGIVQLRNVLELVDPGAESPQETRTRLEMIRGDLPIPSTQIQIRDTFGQVVARADIGWERWKVIVEYEGTQHWLDERQRTRDIERYEQLDRLGWAVIRVNAQQLRQPHTIVSRARVALRAAGAPV</sequence>
<evidence type="ECO:0000259" key="1">
    <source>
        <dbReference type="Pfam" id="PF04480"/>
    </source>
</evidence>
<dbReference type="EMBL" id="VLNY01000002">
    <property type="protein sequence ID" value="KAA0023766.1"/>
    <property type="molecule type" value="Genomic_DNA"/>
</dbReference>